<proteinExistence type="predicted"/>
<dbReference type="EMBL" id="FPCA01000001">
    <property type="protein sequence ID" value="SFU35208.1"/>
    <property type="molecule type" value="Genomic_DNA"/>
</dbReference>
<dbReference type="RefSeq" id="WP_068839179.1">
    <property type="nucleotide sequence ID" value="NZ_BMXC01000001.1"/>
</dbReference>
<dbReference type="OrthoDB" id="657291at2"/>
<dbReference type="Pfam" id="PF18958">
    <property type="entry name" value="DUF5700"/>
    <property type="match status" value="1"/>
</dbReference>
<sequence length="355" mass="40966">MKTLFTLFVALTFSHLLQAQSIDATAAVRYFELTDSLRQDKPFSDALWKSFLTLEGNAQYIQNQAYTEKYLNRFRKDMEVVYMPQHDSLLRERLKDPQQNYNTYLIHYYKANEPQLREFLQNILADEEAYLASLYKVTYTMLPKRMHLTKPEATLYFNALGNDAVANRGNLVLTLSGTYIYDKSKYGILGGHELHHLVRAEKKYTIAEKDKSLFLMLGLLLNEGAPDLIDKRFTMSEDMPEDMRWGAYLLQLGEKQMPKLDEALLEMAAGTKTYTSQEIKQQVVGMSGHIPGFYMADIIERNGLKKKLIANIDDPFQFVYLYNKAAKKDKAKPFVFSKEAMAYLKQVEVGAKTKN</sequence>
<evidence type="ECO:0000313" key="2">
    <source>
        <dbReference type="EMBL" id="SFU35208.1"/>
    </source>
</evidence>
<dbReference type="InterPro" id="IPR043754">
    <property type="entry name" value="DUF5700"/>
</dbReference>
<dbReference type="AlphaFoldDB" id="A0A1I7FGA7"/>
<evidence type="ECO:0000256" key="1">
    <source>
        <dbReference type="SAM" id="SignalP"/>
    </source>
</evidence>
<keyword evidence="1" id="KW-0732">Signal</keyword>
<dbReference type="STRING" id="388950.GCA_001611675_03317"/>
<evidence type="ECO:0000313" key="3">
    <source>
        <dbReference type="Proteomes" id="UP000182491"/>
    </source>
</evidence>
<evidence type="ECO:0008006" key="4">
    <source>
        <dbReference type="Google" id="ProtNLM"/>
    </source>
</evidence>
<accession>A0A1I7FGA7</accession>
<reference evidence="3" key="1">
    <citation type="submission" date="2016-10" db="EMBL/GenBank/DDBJ databases">
        <authorList>
            <person name="Varghese N."/>
        </authorList>
    </citation>
    <scope>NUCLEOTIDE SEQUENCE [LARGE SCALE GENOMIC DNA]</scope>
    <source>
        <strain evidence="3">DSM 18820</strain>
    </source>
</reference>
<dbReference type="Proteomes" id="UP000182491">
    <property type="component" value="Unassembled WGS sequence"/>
</dbReference>
<feature type="chain" id="PRO_5010271588" description="Peptidase MA superfamily protein" evidence="1">
    <location>
        <begin position="20"/>
        <end position="355"/>
    </location>
</feature>
<gene>
    <name evidence="2" type="ORF">SAMN04487941_0179</name>
</gene>
<protein>
    <recommendedName>
        <fullName evidence="4">Peptidase MA superfamily protein</fullName>
    </recommendedName>
</protein>
<keyword evidence="3" id="KW-1185">Reference proteome</keyword>
<feature type="signal peptide" evidence="1">
    <location>
        <begin position="1"/>
        <end position="19"/>
    </location>
</feature>
<name>A0A1I7FGA7_9BACT</name>
<organism evidence="2 3">
    <name type="scientific">Pontibacter akesuensis</name>
    <dbReference type="NCBI Taxonomy" id="388950"/>
    <lineage>
        <taxon>Bacteria</taxon>
        <taxon>Pseudomonadati</taxon>
        <taxon>Bacteroidota</taxon>
        <taxon>Cytophagia</taxon>
        <taxon>Cytophagales</taxon>
        <taxon>Hymenobacteraceae</taxon>
        <taxon>Pontibacter</taxon>
    </lineage>
</organism>